<dbReference type="EMBL" id="CAJFDI010000005">
    <property type="protein sequence ID" value="CAD5232344.1"/>
    <property type="molecule type" value="Genomic_DNA"/>
</dbReference>
<dbReference type="InterPro" id="IPR000980">
    <property type="entry name" value="SH2"/>
</dbReference>
<dbReference type="SMART" id="SM00252">
    <property type="entry name" value="SH2"/>
    <property type="match status" value="1"/>
</dbReference>
<protein>
    <recommendedName>
        <fullName evidence="8">Tyrosine-protein kinase</fullName>
        <ecNumber evidence="8">2.7.10.2</ecNumber>
    </recommendedName>
</protein>
<dbReference type="Proteomes" id="UP000582659">
    <property type="component" value="Unassembled WGS sequence"/>
</dbReference>
<dbReference type="InterPro" id="IPR035849">
    <property type="entry name" value="Fes/Fps/Fer_SH2"/>
</dbReference>
<evidence type="ECO:0000259" key="10">
    <source>
        <dbReference type="PROSITE" id="PS50001"/>
    </source>
</evidence>
<dbReference type="Pfam" id="PF00017">
    <property type="entry name" value="SH2"/>
    <property type="match status" value="1"/>
</dbReference>
<keyword evidence="2 8" id="KW-0547">Nucleotide-binding</keyword>
<evidence type="ECO:0000256" key="4">
    <source>
        <dbReference type="ARBA" id="ARBA00022840"/>
    </source>
</evidence>
<evidence type="ECO:0000259" key="11">
    <source>
        <dbReference type="PROSITE" id="PS50011"/>
    </source>
</evidence>
<proteinExistence type="inferred from homology"/>
<dbReference type="InterPro" id="IPR050198">
    <property type="entry name" value="Non-receptor_tyrosine_kinases"/>
</dbReference>
<keyword evidence="1 8" id="KW-0808">Transferase</keyword>
<evidence type="ECO:0000256" key="3">
    <source>
        <dbReference type="ARBA" id="ARBA00022777"/>
    </source>
</evidence>
<dbReference type="Proteomes" id="UP000095284">
    <property type="component" value="Unplaced"/>
</dbReference>
<dbReference type="SMR" id="A0A1I7RP68"/>
<feature type="compositionally biased region" description="Low complexity" evidence="9">
    <location>
        <begin position="410"/>
        <end position="426"/>
    </location>
</feature>
<dbReference type="WBParaSite" id="BXY_0250900.1">
    <property type="protein sequence ID" value="BXY_0250900.1"/>
    <property type="gene ID" value="BXY_0250900"/>
</dbReference>
<gene>
    <name evidence="12" type="ORF">BXYJ_LOCUS12435</name>
</gene>
<feature type="compositionally biased region" description="Polar residues" evidence="9">
    <location>
        <begin position="400"/>
        <end position="409"/>
    </location>
</feature>
<dbReference type="InterPro" id="IPR020635">
    <property type="entry name" value="Tyr_kinase_cat_dom"/>
</dbReference>
<dbReference type="InterPro" id="IPR011009">
    <property type="entry name" value="Kinase-like_dom_sf"/>
</dbReference>
<evidence type="ECO:0000256" key="6">
    <source>
        <dbReference type="ARBA" id="ARBA00051245"/>
    </source>
</evidence>
<dbReference type="PROSITE" id="PS00109">
    <property type="entry name" value="PROTEIN_KINASE_TYR"/>
    <property type="match status" value="1"/>
</dbReference>
<dbReference type="FunFam" id="1.10.510.10:FF:000974">
    <property type="entry name" value="Tyrosine-protein kinase"/>
    <property type="match status" value="1"/>
</dbReference>
<dbReference type="eggNOG" id="KOG0194">
    <property type="taxonomic scope" value="Eukaryota"/>
</dbReference>
<sequence length="426" mass="48584">MTFNEEVSDVHYFHGALPDDDADKMLVNEGDFLIQCRPSQDGRLILAVRKKEVFRFHLDRIKNNAVRLMNKQFPTIKDAVAHFQKNQLDLNGDGVVLRRPVPKSKWSITHRDVRMRYKIGSGAYGTVYQGYLTIRDKGQTRKIKVATKRLDSVGKDEQGLIEMMKEARVMQMYEHVNIVKFYGFVIDRTPYLLVMELCQDGSVEDLLRKKGSAVSVARRVDLATQAARGMEYLHMKRCIHRDIATRNCLLSGDTLKLADFGMCRATSIYKVDLSKPQNVRWLAPEVWRTGETKFCTDVYAFGIMIWELFVCPYRSPYSSWKAITVKEQVVNGYRMSTPDLMPDSMATIMKQAWAHNPNTRPTAGELRQMLEDVNKDYNSSMDASANSEDTKEANLTLRTANSVENSANCATARTPARTPPRSARRG</sequence>
<dbReference type="PROSITE" id="PS50001">
    <property type="entry name" value="SH2"/>
    <property type="match status" value="1"/>
</dbReference>
<dbReference type="InterPro" id="IPR001245">
    <property type="entry name" value="Ser-Thr/Tyr_kinase_cat_dom"/>
</dbReference>
<feature type="domain" description="SH2" evidence="10">
    <location>
        <begin position="12"/>
        <end position="101"/>
    </location>
</feature>
<evidence type="ECO:0000256" key="7">
    <source>
        <dbReference type="PROSITE-ProRule" id="PRU00191"/>
    </source>
</evidence>
<keyword evidence="3 8" id="KW-0418">Kinase</keyword>
<evidence type="ECO:0000256" key="1">
    <source>
        <dbReference type="ARBA" id="ARBA00022679"/>
    </source>
</evidence>
<dbReference type="PROSITE" id="PS50011">
    <property type="entry name" value="PROTEIN_KINASE_DOM"/>
    <property type="match status" value="1"/>
</dbReference>
<dbReference type="SUPFAM" id="SSF56112">
    <property type="entry name" value="Protein kinase-like (PK-like)"/>
    <property type="match status" value="1"/>
</dbReference>
<evidence type="ECO:0000313" key="14">
    <source>
        <dbReference type="Proteomes" id="UP000095284"/>
    </source>
</evidence>
<comment type="similarity">
    <text evidence="8">Belongs to the protein kinase superfamily. Tyr protein kinase family.</text>
</comment>
<dbReference type="EMBL" id="CAJFCV020000005">
    <property type="protein sequence ID" value="CAG9124617.1"/>
    <property type="molecule type" value="Genomic_DNA"/>
</dbReference>
<dbReference type="CDD" id="cd10361">
    <property type="entry name" value="SH2_Fps_family"/>
    <property type="match status" value="1"/>
</dbReference>
<feature type="region of interest" description="Disordered" evidence="9">
    <location>
        <begin position="400"/>
        <end position="426"/>
    </location>
</feature>
<dbReference type="Proteomes" id="UP000659654">
    <property type="component" value="Unassembled WGS sequence"/>
</dbReference>
<reference evidence="13" key="2">
    <citation type="submission" date="2020-08" db="EMBL/GenBank/DDBJ databases">
        <authorList>
            <person name="Kikuchi T."/>
        </authorList>
    </citation>
    <scope>NUCLEOTIDE SEQUENCE</scope>
    <source>
        <strain evidence="12">Ka4C1</strain>
    </source>
</reference>
<dbReference type="AlphaFoldDB" id="A0A1I7RP68"/>
<dbReference type="EC" id="2.7.10.2" evidence="8"/>
<keyword evidence="15" id="KW-1185">Reference proteome</keyword>
<evidence type="ECO:0000256" key="5">
    <source>
        <dbReference type="ARBA" id="ARBA00023137"/>
    </source>
</evidence>
<dbReference type="InterPro" id="IPR000719">
    <property type="entry name" value="Prot_kinase_dom"/>
</dbReference>
<name>A0A1I7RP68_BURXY</name>
<keyword evidence="5 8" id="KW-0829">Tyrosine-protein kinase</keyword>
<dbReference type="CDD" id="cd00192">
    <property type="entry name" value="PTKc"/>
    <property type="match status" value="1"/>
</dbReference>
<comment type="catalytic activity">
    <reaction evidence="6 8">
        <text>L-tyrosyl-[protein] + ATP = O-phospho-L-tyrosyl-[protein] + ADP + H(+)</text>
        <dbReference type="Rhea" id="RHEA:10596"/>
        <dbReference type="Rhea" id="RHEA-COMP:10136"/>
        <dbReference type="Rhea" id="RHEA-COMP:20101"/>
        <dbReference type="ChEBI" id="CHEBI:15378"/>
        <dbReference type="ChEBI" id="CHEBI:30616"/>
        <dbReference type="ChEBI" id="CHEBI:46858"/>
        <dbReference type="ChEBI" id="CHEBI:61978"/>
        <dbReference type="ChEBI" id="CHEBI:456216"/>
        <dbReference type="EC" id="2.7.10.2"/>
    </reaction>
</comment>
<evidence type="ECO:0000313" key="12">
    <source>
        <dbReference type="EMBL" id="CAD5232344.1"/>
    </source>
</evidence>
<dbReference type="PANTHER" id="PTHR24418">
    <property type="entry name" value="TYROSINE-PROTEIN KINASE"/>
    <property type="match status" value="1"/>
</dbReference>
<dbReference type="OrthoDB" id="3256376at2759"/>
<dbReference type="PRINTS" id="PR00109">
    <property type="entry name" value="TYRKINASE"/>
</dbReference>
<evidence type="ECO:0000313" key="13">
    <source>
        <dbReference type="EMBL" id="CAG9124617.1"/>
    </source>
</evidence>
<dbReference type="InterPro" id="IPR008266">
    <property type="entry name" value="Tyr_kinase_AS"/>
</dbReference>
<dbReference type="Pfam" id="PF07714">
    <property type="entry name" value="PK_Tyr_Ser-Thr"/>
    <property type="match status" value="1"/>
</dbReference>
<evidence type="ECO:0000313" key="15">
    <source>
        <dbReference type="Proteomes" id="UP000659654"/>
    </source>
</evidence>
<evidence type="ECO:0000256" key="9">
    <source>
        <dbReference type="SAM" id="MobiDB-lite"/>
    </source>
</evidence>
<evidence type="ECO:0000313" key="16">
    <source>
        <dbReference type="WBParaSite" id="BXY_0250900.1"/>
    </source>
</evidence>
<dbReference type="Gene3D" id="3.30.505.10">
    <property type="entry name" value="SH2 domain"/>
    <property type="match status" value="1"/>
</dbReference>
<dbReference type="GO" id="GO:0004715">
    <property type="term" value="F:non-membrane spanning protein tyrosine kinase activity"/>
    <property type="evidence" value="ECO:0007669"/>
    <property type="project" value="UniProtKB-EC"/>
</dbReference>
<dbReference type="InterPro" id="IPR036860">
    <property type="entry name" value="SH2_dom_sf"/>
</dbReference>
<organism evidence="14 16">
    <name type="scientific">Bursaphelenchus xylophilus</name>
    <name type="common">Pinewood nematode worm</name>
    <name type="synonym">Aphelenchoides xylophilus</name>
    <dbReference type="NCBI Taxonomy" id="6326"/>
    <lineage>
        <taxon>Eukaryota</taxon>
        <taxon>Metazoa</taxon>
        <taxon>Ecdysozoa</taxon>
        <taxon>Nematoda</taxon>
        <taxon>Chromadorea</taxon>
        <taxon>Rhabditida</taxon>
        <taxon>Tylenchina</taxon>
        <taxon>Tylenchomorpha</taxon>
        <taxon>Aphelenchoidea</taxon>
        <taxon>Aphelenchoididae</taxon>
        <taxon>Bursaphelenchus</taxon>
    </lineage>
</organism>
<dbReference type="SUPFAM" id="SSF55550">
    <property type="entry name" value="SH2 domain"/>
    <property type="match status" value="1"/>
</dbReference>
<dbReference type="Gene3D" id="1.10.510.10">
    <property type="entry name" value="Transferase(Phosphotransferase) domain 1"/>
    <property type="match status" value="1"/>
</dbReference>
<dbReference type="GO" id="GO:0005524">
    <property type="term" value="F:ATP binding"/>
    <property type="evidence" value="ECO:0007669"/>
    <property type="project" value="UniProtKB-KW"/>
</dbReference>
<feature type="domain" description="Protein kinase" evidence="11">
    <location>
        <begin position="113"/>
        <end position="370"/>
    </location>
</feature>
<keyword evidence="7" id="KW-0727">SH2 domain</keyword>
<reference evidence="16" key="1">
    <citation type="submission" date="2016-11" db="UniProtKB">
        <authorList>
            <consortium name="WormBaseParasite"/>
        </authorList>
    </citation>
    <scope>IDENTIFICATION</scope>
</reference>
<evidence type="ECO:0000256" key="8">
    <source>
        <dbReference type="RuleBase" id="RU362096"/>
    </source>
</evidence>
<dbReference type="SMART" id="SM00219">
    <property type="entry name" value="TyrKc"/>
    <property type="match status" value="1"/>
</dbReference>
<evidence type="ECO:0000256" key="2">
    <source>
        <dbReference type="ARBA" id="ARBA00022741"/>
    </source>
</evidence>
<accession>A0A1I7RP68</accession>
<keyword evidence="4 8" id="KW-0067">ATP-binding</keyword>